<name>A0ACC2R8L3_9NEOP</name>
<protein>
    <submittedName>
        <fullName evidence="1">Uncharacterized protein</fullName>
    </submittedName>
</protein>
<accession>A0ACC2R8L3</accession>
<comment type="caution">
    <text evidence="1">The sequence shown here is derived from an EMBL/GenBank/DDBJ whole genome shotgun (WGS) entry which is preliminary data.</text>
</comment>
<gene>
    <name evidence="1" type="ORF">PYW08_006988</name>
</gene>
<evidence type="ECO:0000313" key="2">
    <source>
        <dbReference type="Proteomes" id="UP001231649"/>
    </source>
</evidence>
<proteinExistence type="predicted"/>
<organism evidence="1 2">
    <name type="scientific">Mythimna loreyi</name>
    <dbReference type="NCBI Taxonomy" id="667449"/>
    <lineage>
        <taxon>Eukaryota</taxon>
        <taxon>Metazoa</taxon>
        <taxon>Ecdysozoa</taxon>
        <taxon>Arthropoda</taxon>
        <taxon>Hexapoda</taxon>
        <taxon>Insecta</taxon>
        <taxon>Pterygota</taxon>
        <taxon>Neoptera</taxon>
        <taxon>Endopterygota</taxon>
        <taxon>Lepidoptera</taxon>
        <taxon>Glossata</taxon>
        <taxon>Ditrysia</taxon>
        <taxon>Noctuoidea</taxon>
        <taxon>Noctuidae</taxon>
        <taxon>Noctuinae</taxon>
        <taxon>Hadenini</taxon>
        <taxon>Mythimna</taxon>
    </lineage>
</organism>
<dbReference type="EMBL" id="CM056778">
    <property type="protein sequence ID" value="KAJ8736332.1"/>
    <property type="molecule type" value="Genomic_DNA"/>
</dbReference>
<keyword evidence="2" id="KW-1185">Reference proteome</keyword>
<dbReference type="Proteomes" id="UP001231649">
    <property type="component" value="Chromosome 2"/>
</dbReference>
<sequence length="195" mass="21446">MRGTWLDSGPVGLSHEYHNNGSIMELSNNKPSPLQYRELRVDGEKQADCDEDVFERQRSPATESEQARAGGVGGESPLLMSQQSSARVGTATGAVTSSVLSCAPTDTIASQVPDQLTAIMEHSAPEQCSRSSVRPRLSVTCDKNNDDVEGWQQVSRRKQTKKYRFMGKAGVARDVEYSFKAADRKIPMFITNVFD</sequence>
<evidence type="ECO:0000313" key="1">
    <source>
        <dbReference type="EMBL" id="KAJ8736332.1"/>
    </source>
</evidence>
<reference evidence="1" key="1">
    <citation type="submission" date="2023-03" db="EMBL/GenBank/DDBJ databases">
        <title>Chromosome-level genomes of two armyworms, Mythimna separata and Mythimna loreyi, provide insights into the biosynthesis and reception of sex pheromones.</title>
        <authorList>
            <person name="Zhao H."/>
        </authorList>
    </citation>
    <scope>NUCLEOTIDE SEQUENCE</scope>
    <source>
        <strain evidence="1">BeijingLab</strain>
    </source>
</reference>